<evidence type="ECO:0000313" key="11">
    <source>
        <dbReference type="EMBL" id="KAJ3182341.1"/>
    </source>
</evidence>
<feature type="compositionally biased region" description="Polar residues" evidence="10">
    <location>
        <begin position="72"/>
        <end position="98"/>
    </location>
</feature>
<feature type="region of interest" description="Disordered" evidence="10">
    <location>
        <begin position="1013"/>
        <end position="1098"/>
    </location>
</feature>
<feature type="compositionally biased region" description="Polar residues" evidence="10">
    <location>
        <begin position="164"/>
        <end position="176"/>
    </location>
</feature>
<dbReference type="GO" id="GO:0005815">
    <property type="term" value="C:microtubule organizing center"/>
    <property type="evidence" value="ECO:0007669"/>
    <property type="project" value="TreeGrafter"/>
</dbReference>
<feature type="coiled-coil region" evidence="9">
    <location>
        <begin position="463"/>
        <end position="490"/>
    </location>
</feature>
<dbReference type="PANTHER" id="PTHR14594:SF1">
    <property type="entry name" value="CENTROSOMAL PROTEIN OF 70 KDA"/>
    <property type="match status" value="1"/>
</dbReference>
<feature type="compositionally biased region" description="Low complexity" evidence="10">
    <location>
        <begin position="17"/>
        <end position="31"/>
    </location>
</feature>
<feature type="compositionally biased region" description="Polar residues" evidence="10">
    <location>
        <begin position="316"/>
        <end position="329"/>
    </location>
</feature>
<feature type="region of interest" description="Disordered" evidence="10">
    <location>
        <begin position="1116"/>
        <end position="1268"/>
    </location>
</feature>
<evidence type="ECO:0000256" key="10">
    <source>
        <dbReference type="SAM" id="MobiDB-lite"/>
    </source>
</evidence>
<keyword evidence="12" id="KW-1185">Reference proteome</keyword>
<reference evidence="11" key="1">
    <citation type="submission" date="2020-05" db="EMBL/GenBank/DDBJ databases">
        <title>Phylogenomic resolution of chytrid fungi.</title>
        <authorList>
            <person name="Stajich J.E."/>
            <person name="Amses K."/>
            <person name="Simmons R."/>
            <person name="Seto K."/>
            <person name="Myers J."/>
            <person name="Bonds A."/>
            <person name="Quandt C.A."/>
            <person name="Barry K."/>
            <person name="Liu P."/>
            <person name="Grigoriev I."/>
            <person name="Longcore J.E."/>
            <person name="James T.Y."/>
        </authorList>
    </citation>
    <scope>NUCLEOTIDE SEQUENCE</scope>
    <source>
        <strain evidence="11">JEL0379</strain>
    </source>
</reference>
<protein>
    <recommendedName>
        <fullName evidence="3">Centrosomal protein of 70 kDa</fullName>
    </recommendedName>
</protein>
<feature type="compositionally biased region" description="Polar residues" evidence="10">
    <location>
        <begin position="640"/>
        <end position="652"/>
    </location>
</feature>
<feature type="compositionally biased region" description="Polar residues" evidence="10">
    <location>
        <begin position="368"/>
        <end position="380"/>
    </location>
</feature>
<accession>A0AAD5TNP5</accession>
<keyword evidence="5" id="KW-0802">TPR repeat</keyword>
<feature type="region of interest" description="Disordered" evidence="10">
    <location>
        <begin position="367"/>
        <end position="407"/>
    </location>
</feature>
<feature type="compositionally biased region" description="Basic and acidic residues" evidence="10">
    <location>
        <begin position="253"/>
        <end position="270"/>
    </location>
</feature>
<gene>
    <name evidence="11" type="ORF">HDU87_008504</name>
</gene>
<feature type="compositionally biased region" description="Low complexity" evidence="10">
    <location>
        <begin position="1240"/>
        <end position="1250"/>
    </location>
</feature>
<feature type="compositionally biased region" description="Basic and acidic residues" evidence="10">
    <location>
        <begin position="100"/>
        <end position="113"/>
    </location>
</feature>
<feature type="region of interest" description="Disordered" evidence="10">
    <location>
        <begin position="1"/>
        <end position="41"/>
    </location>
</feature>
<comment type="function">
    <text evidence="8">Plays a role in the organization of both preexisting and nascent microtubules in interphase cells. During mitosis, required for the organization and orientation of the mitotic spindle.</text>
</comment>
<evidence type="ECO:0000256" key="5">
    <source>
        <dbReference type="ARBA" id="ARBA00022803"/>
    </source>
</evidence>
<evidence type="ECO:0000256" key="1">
    <source>
        <dbReference type="ARBA" id="ARBA00004300"/>
    </source>
</evidence>
<evidence type="ECO:0000256" key="8">
    <source>
        <dbReference type="ARBA" id="ARBA00025273"/>
    </source>
</evidence>
<comment type="subunit">
    <text evidence="2">Directly interacts with tubulin-gamma; this interaction determines centrosomal localization.</text>
</comment>
<proteinExistence type="predicted"/>
<sequence length="1392" mass="152240">MASRRPSSAHRPDQEHSTPSSSHHSIPNSVSAGDRTGTTGVDENEEFVRYIMQGSGVENDVDFAVLRRELDTSSSTSPYASKLQSYHNSTTTADSSPSVHAERGRTRKRDGEAQRPGYNRKASDVQTAAAERNPPLQRQEPPAHLAQAPELPPPPAALQRVKSTEPNPSETDTQPILQRARAPSYSQNRALDGPRSAPAAPAHPDDEYAPEFIVDPPRSRGTSDYGGRAPLASIENVVSTFGTAQGKGNSGTHSRDERVNPAERSQDAKAYRKASSAQSDYSAHGNHGHVETQESHVDEPSAREPANDRHRPPTLSRASSARSNYSQQREGNDVARNDGHRRKSFNPAAHMQAHVERHDEARGFWRASGSQSANTDSPGSLQYEESRPGYSVGAQQHQQESQPSNMSAKLQETSSQLFSAGFPRLHPSLMHTRPTPANPDAEVLTERQADALRATVGYLLSELNRKNDLVQDLHTRAAAAEEERSKVLERTQRMYTHRQREAGADINVIEQLQHSLRSSNSETKIIESDLVAAQATVADLRARCAQLEKQRKIDGEQTEKLRMMLADTAEKAEKTRQRNERTFAQITGQYERNPNKSGLDRLTLEVINVYEETLAKTRAELAELRKQNAKTRGGQAGLPPNNTRHSSQQASRPGSAHRDSPRNGASPVDPMAEQRAREPNGNSYGGALESAQDEESQSALARAMGQQVNSLTARLAATSAALAESQKENDLLNLRLLATKKTEWTRGRGEPPPVGERGHGSGLQTRDLIRMDKQAYRLRLYKIDGLDVAACRELLKDVCVKFECNDVTALPAVLERVEICLRLVPQMDQFIQDVAAIVKDVSTRIVGDGGNPVPKAEIYHRLPHLKSAIQDWAKKMPDVEVLKDFRTRVHRALSLPQTPRSSDAVFEEIARLQTRGKLNQWSSPPHMTAAQSESAAATLAVNRFRDLFQLRADDDVLARMNQLFVFCDDANSGIAKLRTALDMDVSAPPARVLLRAVDAVRSLGELSDAMRRSVRRTSIDRLQEAQDRRKSPDAFSRAEYRAPSHQTQQHQPPGRSPDPFVTADAPQNQYQEPEYQNGDYHNDAHPTNVETLPSPSPIISALPTLQEAWRNRAFASQIPHGGRSGAGGPSTTTTATEYHDPQPFPQYGGGNAQRLQEEEDEDVDEYGLKPIDQRGGNLDQTQQFRAREQGGGRPNANARSDDNSVFNTPGAFARGAASPPPPPPAPDFGIERLTEERRPPAAASSSAASLAPPPASPPQISPTARRMRDAVEYGYTGLDMLLGATKTHAASTGELLLGDDGDTSGLAASMEDENDDDLGRRAISSRPQQNQPPGELLDADRGDKIFGSANDATMLLEQTGMEGGDLSFGEFDEGDESLGVGGGPDRGFSPSF</sequence>
<comment type="caution">
    <text evidence="11">The sequence shown here is derived from an EMBL/GenBank/DDBJ whole genome shotgun (WGS) entry which is preliminary data.</text>
</comment>
<feature type="compositionally biased region" description="Basic and acidic residues" evidence="10">
    <location>
        <begin position="1229"/>
        <end position="1239"/>
    </location>
</feature>
<keyword evidence="4" id="KW-0963">Cytoplasm</keyword>
<feature type="region of interest" description="Disordered" evidence="10">
    <location>
        <begin position="1363"/>
        <end position="1392"/>
    </location>
</feature>
<evidence type="ECO:0000256" key="3">
    <source>
        <dbReference type="ARBA" id="ARBA00018408"/>
    </source>
</evidence>
<name>A0AAD5TNP5_9FUNG</name>
<evidence type="ECO:0000256" key="2">
    <source>
        <dbReference type="ARBA" id="ARBA00011832"/>
    </source>
</evidence>
<keyword evidence="7" id="KW-0206">Cytoskeleton</keyword>
<dbReference type="InterPro" id="IPR037692">
    <property type="entry name" value="CEP70"/>
</dbReference>
<evidence type="ECO:0000256" key="9">
    <source>
        <dbReference type="SAM" id="Coils"/>
    </source>
</evidence>
<comment type="subcellular location">
    <subcellularLocation>
        <location evidence="1">Cytoplasm</location>
        <location evidence="1">Cytoskeleton</location>
        <location evidence="1">Microtubule organizing center</location>
        <location evidence="1">Centrosome</location>
    </subcellularLocation>
</comment>
<feature type="region of interest" description="Disordered" evidence="10">
    <location>
        <begin position="71"/>
        <end position="343"/>
    </location>
</feature>
<evidence type="ECO:0000256" key="6">
    <source>
        <dbReference type="ARBA" id="ARBA00023054"/>
    </source>
</evidence>
<dbReference type="GO" id="GO:0060271">
    <property type="term" value="P:cilium assembly"/>
    <property type="evidence" value="ECO:0007669"/>
    <property type="project" value="InterPro"/>
</dbReference>
<evidence type="ECO:0000256" key="7">
    <source>
        <dbReference type="ARBA" id="ARBA00023212"/>
    </source>
</evidence>
<feature type="compositionally biased region" description="Low complexity" evidence="10">
    <location>
        <begin position="139"/>
        <end position="149"/>
    </location>
</feature>
<feature type="compositionally biased region" description="Pro residues" evidence="10">
    <location>
        <begin position="1251"/>
        <end position="1260"/>
    </location>
</feature>
<feature type="compositionally biased region" description="Polar residues" evidence="10">
    <location>
        <begin position="236"/>
        <end position="252"/>
    </location>
</feature>
<evidence type="ECO:0000256" key="4">
    <source>
        <dbReference type="ARBA" id="ARBA00022490"/>
    </source>
</evidence>
<feature type="compositionally biased region" description="Basic and acidic residues" evidence="10">
    <location>
        <begin position="1017"/>
        <end position="1042"/>
    </location>
</feature>
<dbReference type="Proteomes" id="UP001212152">
    <property type="component" value="Unassembled WGS sequence"/>
</dbReference>
<keyword evidence="6 9" id="KW-0175">Coiled coil</keyword>
<feature type="compositionally biased region" description="Basic and acidic residues" evidence="10">
    <location>
        <begin position="288"/>
        <end position="311"/>
    </location>
</feature>
<dbReference type="PANTHER" id="PTHR14594">
    <property type="entry name" value="CENTROSOMAL PROTEIN OF 70 KDA"/>
    <property type="match status" value="1"/>
</dbReference>
<feature type="region of interest" description="Disordered" evidence="10">
    <location>
        <begin position="1294"/>
        <end position="1343"/>
    </location>
</feature>
<dbReference type="GO" id="GO:0043015">
    <property type="term" value="F:gamma-tubulin binding"/>
    <property type="evidence" value="ECO:0007669"/>
    <property type="project" value="InterPro"/>
</dbReference>
<dbReference type="GO" id="GO:0070507">
    <property type="term" value="P:regulation of microtubule cytoskeleton organization"/>
    <property type="evidence" value="ECO:0007669"/>
    <property type="project" value="InterPro"/>
</dbReference>
<organism evidence="11 12">
    <name type="scientific">Geranomyces variabilis</name>
    <dbReference type="NCBI Taxonomy" id="109894"/>
    <lineage>
        <taxon>Eukaryota</taxon>
        <taxon>Fungi</taxon>
        <taxon>Fungi incertae sedis</taxon>
        <taxon>Chytridiomycota</taxon>
        <taxon>Chytridiomycota incertae sedis</taxon>
        <taxon>Chytridiomycetes</taxon>
        <taxon>Spizellomycetales</taxon>
        <taxon>Powellomycetaceae</taxon>
        <taxon>Geranomyces</taxon>
    </lineage>
</organism>
<dbReference type="EMBL" id="JADGJQ010000009">
    <property type="protein sequence ID" value="KAJ3182341.1"/>
    <property type="molecule type" value="Genomic_DNA"/>
</dbReference>
<feature type="region of interest" description="Disordered" evidence="10">
    <location>
        <begin position="628"/>
        <end position="703"/>
    </location>
</feature>
<feature type="compositionally biased region" description="Polar residues" evidence="10">
    <location>
        <begin position="393"/>
        <end position="407"/>
    </location>
</feature>
<evidence type="ECO:0000313" key="12">
    <source>
        <dbReference type="Proteomes" id="UP001212152"/>
    </source>
</evidence>